<dbReference type="GO" id="GO:0005524">
    <property type="term" value="F:ATP binding"/>
    <property type="evidence" value="ECO:0007669"/>
    <property type="project" value="UniProtKB-KW"/>
</dbReference>
<evidence type="ECO:0000313" key="6">
    <source>
        <dbReference type="Proteomes" id="UP000178724"/>
    </source>
</evidence>
<keyword evidence="5" id="KW-0548">Nucleotidyltransferase</keyword>
<dbReference type="GO" id="GO:0008641">
    <property type="term" value="F:ubiquitin-like modifier activating enzyme activity"/>
    <property type="evidence" value="ECO:0007669"/>
    <property type="project" value="InterPro"/>
</dbReference>
<dbReference type="PANTHER" id="PTHR10953:SF102">
    <property type="entry name" value="ADENYLYLTRANSFERASE AND SULFURTRANSFERASE MOCS3"/>
    <property type="match status" value="1"/>
</dbReference>
<accession>A0A1F4Q4P4</accession>
<evidence type="ECO:0000313" key="5">
    <source>
        <dbReference type="EMBL" id="OGB90993.1"/>
    </source>
</evidence>
<dbReference type="InterPro" id="IPR035985">
    <property type="entry name" value="Ubiquitin-activating_enz"/>
</dbReference>
<evidence type="ECO:0000259" key="4">
    <source>
        <dbReference type="Pfam" id="PF00899"/>
    </source>
</evidence>
<reference evidence="5 6" key="1">
    <citation type="journal article" date="2016" name="Nat. Commun.">
        <title>Thousands of microbial genomes shed light on interconnected biogeochemical processes in an aquifer system.</title>
        <authorList>
            <person name="Anantharaman K."/>
            <person name="Brown C.T."/>
            <person name="Hug L.A."/>
            <person name="Sharon I."/>
            <person name="Castelle C.J."/>
            <person name="Probst A.J."/>
            <person name="Thomas B.C."/>
            <person name="Singh A."/>
            <person name="Wilkins M.J."/>
            <person name="Karaoz U."/>
            <person name="Brodie E.L."/>
            <person name="Williams K.H."/>
            <person name="Hubbard S.S."/>
            <person name="Banfield J.F."/>
        </authorList>
    </citation>
    <scope>NUCLEOTIDE SEQUENCE [LARGE SCALE GENOMIC DNA]</scope>
</reference>
<dbReference type="InterPro" id="IPR000594">
    <property type="entry name" value="ThiF_NAD_FAD-bd"/>
</dbReference>
<dbReference type="Gene3D" id="3.40.50.720">
    <property type="entry name" value="NAD(P)-binding Rossmann-like Domain"/>
    <property type="match status" value="1"/>
</dbReference>
<dbReference type="CDD" id="cd00757">
    <property type="entry name" value="ThiF_MoeB_HesA_family"/>
    <property type="match status" value="1"/>
</dbReference>
<dbReference type="FunFam" id="3.40.50.720:FF:000033">
    <property type="entry name" value="Adenylyltransferase and sulfurtransferase MOCS3"/>
    <property type="match status" value="1"/>
</dbReference>
<evidence type="ECO:0000256" key="3">
    <source>
        <dbReference type="ARBA" id="ARBA00022840"/>
    </source>
</evidence>
<dbReference type="Pfam" id="PF00899">
    <property type="entry name" value="ThiF"/>
    <property type="match status" value="1"/>
</dbReference>
<proteinExistence type="predicted"/>
<evidence type="ECO:0000256" key="2">
    <source>
        <dbReference type="ARBA" id="ARBA00022741"/>
    </source>
</evidence>
<sequence length="272" mass="29645">MALTDDQIERYSRQILLPTVGGKGQEKLLAAKVLIAGAGGLGSPIAAYLAGAGVGTLGIVDSDAVELNNLHRQIIFSTDDIGRKKAEVAAERLSRVNPDIKIKPYVMRLTSENVMEMIRDYDIIVDGTDNFPTRYLMNDACVLAKKPLIHGAFFRFEGQAMVIKPREGPCYRCLFSEPPPPGSVPSCQEAGVLGALSGVIGLIQATETLKLILGIGEPLVGKLIIFNALEMNFRRVKVPRDPNCPVCGDHPTVTKLIDYEWFCGLKKSDYVE</sequence>
<dbReference type="GO" id="GO:0005829">
    <property type="term" value="C:cytosol"/>
    <property type="evidence" value="ECO:0007669"/>
    <property type="project" value="TreeGrafter"/>
</dbReference>
<evidence type="ECO:0000256" key="1">
    <source>
        <dbReference type="ARBA" id="ARBA00022679"/>
    </source>
</evidence>
<dbReference type="PANTHER" id="PTHR10953">
    <property type="entry name" value="UBIQUITIN-ACTIVATING ENZYME E1"/>
    <property type="match status" value="1"/>
</dbReference>
<dbReference type="GO" id="GO:0008146">
    <property type="term" value="F:sulfotransferase activity"/>
    <property type="evidence" value="ECO:0007669"/>
    <property type="project" value="TreeGrafter"/>
</dbReference>
<dbReference type="NCBIfam" id="NF004281">
    <property type="entry name" value="PRK05690.1"/>
    <property type="match status" value="1"/>
</dbReference>
<dbReference type="Proteomes" id="UP000178724">
    <property type="component" value="Unassembled WGS sequence"/>
</dbReference>
<organism evidence="5 6">
    <name type="scientific">candidate division WOR-1 bacterium RIFCSPHIGHO2_01_FULL_53_15</name>
    <dbReference type="NCBI Taxonomy" id="1802564"/>
    <lineage>
        <taxon>Bacteria</taxon>
        <taxon>Bacillati</taxon>
        <taxon>Saganbacteria</taxon>
    </lineage>
</organism>
<name>A0A1F4Q4P4_UNCSA</name>
<comment type="caution">
    <text evidence="5">The sequence shown here is derived from an EMBL/GenBank/DDBJ whole genome shotgun (WGS) entry which is preliminary data.</text>
</comment>
<dbReference type="GO" id="GO:0016779">
    <property type="term" value="F:nucleotidyltransferase activity"/>
    <property type="evidence" value="ECO:0007669"/>
    <property type="project" value="UniProtKB-KW"/>
</dbReference>
<protein>
    <submittedName>
        <fullName evidence="5">Adenylyltransferase</fullName>
    </submittedName>
</protein>
<dbReference type="SUPFAM" id="SSF69572">
    <property type="entry name" value="Activating enzymes of the ubiquitin-like proteins"/>
    <property type="match status" value="1"/>
</dbReference>
<gene>
    <name evidence="5" type="ORF">A2625_06855</name>
</gene>
<dbReference type="EMBL" id="METM01000002">
    <property type="protein sequence ID" value="OGB90993.1"/>
    <property type="molecule type" value="Genomic_DNA"/>
</dbReference>
<dbReference type="InterPro" id="IPR045886">
    <property type="entry name" value="ThiF/MoeB/HesA"/>
</dbReference>
<keyword evidence="3" id="KW-0067">ATP-binding</keyword>
<keyword evidence="2" id="KW-0547">Nucleotide-binding</keyword>
<feature type="domain" description="THIF-type NAD/FAD binding fold" evidence="4">
    <location>
        <begin position="11"/>
        <end position="246"/>
    </location>
</feature>
<dbReference type="AlphaFoldDB" id="A0A1F4Q4P4"/>
<dbReference type="GO" id="GO:0004792">
    <property type="term" value="F:thiosulfate-cyanide sulfurtransferase activity"/>
    <property type="evidence" value="ECO:0007669"/>
    <property type="project" value="TreeGrafter"/>
</dbReference>
<keyword evidence="1 5" id="KW-0808">Transferase</keyword>